<evidence type="ECO:0000256" key="1">
    <source>
        <dbReference type="ARBA" id="ARBA00004429"/>
    </source>
</evidence>
<feature type="transmembrane region" description="Helical" evidence="6">
    <location>
        <begin position="342"/>
        <end position="364"/>
    </location>
</feature>
<dbReference type="RefSeq" id="WP_213946325.1">
    <property type="nucleotide sequence ID" value="NZ_JAHCMY010000013.1"/>
</dbReference>
<feature type="transmembrane region" description="Helical" evidence="6">
    <location>
        <begin position="162"/>
        <end position="182"/>
    </location>
</feature>
<evidence type="ECO:0000313" key="7">
    <source>
        <dbReference type="EMBL" id="MBS9525464.1"/>
    </source>
</evidence>
<evidence type="ECO:0000256" key="3">
    <source>
        <dbReference type="ARBA" id="ARBA00022692"/>
    </source>
</evidence>
<feature type="transmembrane region" description="Helical" evidence="6">
    <location>
        <begin position="413"/>
        <end position="430"/>
    </location>
</feature>
<dbReference type="Gene3D" id="1.20.1530.10">
    <property type="entry name" value="Na+/H+ antiporter like domain"/>
    <property type="match status" value="1"/>
</dbReference>
<comment type="function">
    <text evidence="6">Na(+)/H(+) antiporter that extrudes sodium in exchange for external protons.</text>
</comment>
<keyword evidence="6" id="KW-0050">Antiport</keyword>
<dbReference type="Pfam" id="PF06965">
    <property type="entry name" value="Na_H_antiport_1"/>
    <property type="match status" value="1"/>
</dbReference>
<dbReference type="EMBL" id="JAHCMY010000013">
    <property type="protein sequence ID" value="MBS9525464.1"/>
    <property type="molecule type" value="Genomic_DNA"/>
</dbReference>
<feature type="transmembrane region" description="Helical" evidence="6">
    <location>
        <begin position="129"/>
        <end position="150"/>
    </location>
</feature>
<feature type="transmembrane region" description="Helical" evidence="6">
    <location>
        <begin position="103"/>
        <end position="123"/>
    </location>
</feature>
<comment type="subcellular location">
    <subcellularLocation>
        <location evidence="1">Cell inner membrane</location>
        <topology evidence="1">Multi-pass membrane protein</topology>
    </subcellularLocation>
    <subcellularLocation>
        <location evidence="6">Cell membrane</location>
        <topology evidence="6">Multi-pass membrane protein</topology>
    </subcellularLocation>
</comment>
<dbReference type="PANTHER" id="PTHR30341">
    <property type="entry name" value="SODIUM ION/PROTON ANTIPORTER NHAA-RELATED"/>
    <property type="match status" value="1"/>
</dbReference>
<evidence type="ECO:0000256" key="4">
    <source>
        <dbReference type="ARBA" id="ARBA00022989"/>
    </source>
</evidence>
<feature type="transmembrane region" description="Helical" evidence="6">
    <location>
        <begin position="376"/>
        <end position="401"/>
    </location>
</feature>
<dbReference type="GO" id="GO:0015385">
    <property type="term" value="F:sodium:proton antiporter activity"/>
    <property type="evidence" value="ECO:0007669"/>
    <property type="project" value="UniProtKB-UniRule"/>
</dbReference>
<dbReference type="GO" id="GO:0005886">
    <property type="term" value="C:plasma membrane"/>
    <property type="evidence" value="ECO:0007669"/>
    <property type="project" value="UniProtKB-SubCell"/>
</dbReference>
<keyword evidence="6" id="KW-0406">Ion transport</keyword>
<evidence type="ECO:0000256" key="6">
    <source>
        <dbReference type="HAMAP-Rule" id="MF_01844"/>
    </source>
</evidence>
<sequence length="433" mass="47054">MKKTLLDKTIRPINRFIHYDNSGGIALFLAVILALIWANSPWRDSYHHIWHTYFSIGFADNILSYSLHHWVNDGLMAMFFFVVGLELKREIIAGELSTIKKAVLPMAAAAGGMVFPALIYVFINQGEPTMSGWGIPMATDIVFALALMSLAGKKVPLTAKVFLVALATVDDLGAVLVIAFFYSSDLSFFSLFSGLGLLSILVGANLMGVRNTIFYAVIGIGGVWLAFLLSGVHATIAGVLVAFAIPARTRVNESLYSRSINYLLYKFDKQIPIRGPLMTPKQHRIIEKIKVISRDAQTPLQKIEGALHPIVTFVVIPLFALSNAGVEVGENFFSELMNPVSIGVFFGLTLGKLVGVLSFVWVLVKAKVAQLPRGMNWMHIAGIAGLAGVGFTMSLFITALAFDSNELIDQSKYGILLASVVSGTVGVVLLKKA</sequence>
<keyword evidence="3 6" id="KW-0812">Transmembrane</keyword>
<comment type="similarity">
    <text evidence="6">Belongs to the NhaA Na(+)/H(+) (TC 2.A.33) antiporter family.</text>
</comment>
<dbReference type="InterPro" id="IPR004670">
    <property type="entry name" value="NhaA"/>
</dbReference>
<comment type="catalytic activity">
    <reaction evidence="6">
        <text>Na(+)(in) + 2 H(+)(out) = Na(+)(out) + 2 H(+)(in)</text>
        <dbReference type="Rhea" id="RHEA:29251"/>
        <dbReference type="ChEBI" id="CHEBI:15378"/>
        <dbReference type="ChEBI" id="CHEBI:29101"/>
    </reaction>
</comment>
<dbReference type="HAMAP" id="MF_01844">
    <property type="entry name" value="NhaA"/>
    <property type="match status" value="1"/>
</dbReference>
<keyword evidence="6" id="KW-0813">Transport</keyword>
<evidence type="ECO:0000313" key="8">
    <source>
        <dbReference type="Proteomes" id="UP001319104"/>
    </source>
</evidence>
<keyword evidence="6" id="KW-0739">Sodium transport</keyword>
<organism evidence="7 8">
    <name type="scientific">Litoribacter ruber</name>
    <dbReference type="NCBI Taxonomy" id="702568"/>
    <lineage>
        <taxon>Bacteria</taxon>
        <taxon>Pseudomonadati</taxon>
        <taxon>Bacteroidota</taxon>
        <taxon>Cytophagia</taxon>
        <taxon>Cytophagales</taxon>
        <taxon>Cyclobacteriaceae</taxon>
        <taxon>Litoribacter</taxon>
    </lineage>
</organism>
<evidence type="ECO:0000256" key="2">
    <source>
        <dbReference type="ARBA" id="ARBA00022475"/>
    </source>
</evidence>
<feature type="transmembrane region" description="Helical" evidence="6">
    <location>
        <begin position="21"/>
        <end position="42"/>
    </location>
</feature>
<reference evidence="7 8" key="1">
    <citation type="submission" date="2021-05" db="EMBL/GenBank/DDBJ databases">
        <authorList>
            <person name="Zhang Z.D."/>
            <person name="Osman G."/>
        </authorList>
    </citation>
    <scope>NUCLEOTIDE SEQUENCE [LARGE SCALE GENOMIC DNA]</scope>
    <source>
        <strain evidence="7 8">KCTC 32217</strain>
    </source>
</reference>
<dbReference type="AlphaFoldDB" id="A0AAP2CKP0"/>
<keyword evidence="8" id="KW-1185">Reference proteome</keyword>
<evidence type="ECO:0000256" key="5">
    <source>
        <dbReference type="ARBA" id="ARBA00023136"/>
    </source>
</evidence>
<keyword evidence="5 6" id="KW-0472">Membrane</keyword>
<feature type="transmembrane region" description="Helical" evidence="6">
    <location>
        <begin position="188"/>
        <end position="206"/>
    </location>
</feature>
<gene>
    <name evidence="6 7" type="primary">nhaA</name>
    <name evidence="7" type="ORF">KI659_15720</name>
</gene>
<keyword evidence="6" id="KW-0915">Sodium</keyword>
<name>A0AAP2CKP0_9BACT</name>
<dbReference type="InterPro" id="IPR023171">
    <property type="entry name" value="Na/H_antiporter_dom_sf"/>
</dbReference>
<proteinExistence type="inferred from homology"/>
<comment type="caution">
    <text evidence="7">The sequence shown here is derived from an EMBL/GenBank/DDBJ whole genome shotgun (WGS) entry which is preliminary data.</text>
</comment>
<accession>A0AAP2CKP0</accession>
<dbReference type="PANTHER" id="PTHR30341:SF0">
    <property type="entry name" value="NA(+)_H(+) ANTIPORTER NHAA"/>
    <property type="match status" value="1"/>
</dbReference>
<dbReference type="GO" id="GO:0006885">
    <property type="term" value="P:regulation of pH"/>
    <property type="evidence" value="ECO:0007669"/>
    <property type="project" value="UniProtKB-UniRule"/>
</dbReference>
<keyword evidence="4 6" id="KW-1133">Transmembrane helix</keyword>
<keyword evidence="2 6" id="KW-1003">Cell membrane</keyword>
<protein>
    <recommendedName>
        <fullName evidence="6">Na(+)/H(+) antiporter NhaA</fullName>
    </recommendedName>
    <alternativeName>
        <fullName evidence="6">Sodium/proton antiporter NhaA</fullName>
    </alternativeName>
</protein>
<dbReference type="Proteomes" id="UP001319104">
    <property type="component" value="Unassembled WGS sequence"/>
</dbReference>
<dbReference type="NCBIfam" id="TIGR00773">
    <property type="entry name" value="NhaA"/>
    <property type="match status" value="1"/>
</dbReference>
<feature type="transmembrane region" description="Helical" evidence="6">
    <location>
        <begin position="213"/>
        <end position="245"/>
    </location>
</feature>